<evidence type="ECO:0000313" key="1">
    <source>
        <dbReference type="EMBL" id="NIJ67104.1"/>
    </source>
</evidence>
<dbReference type="PIRSF" id="PIRSF007028">
    <property type="entry name" value="UCP007028"/>
    <property type="match status" value="1"/>
</dbReference>
<dbReference type="EMBL" id="JAASQV010000005">
    <property type="protein sequence ID" value="NIJ67104.1"/>
    <property type="molecule type" value="Genomic_DNA"/>
</dbReference>
<dbReference type="Gene3D" id="3.30.70.100">
    <property type="match status" value="1"/>
</dbReference>
<gene>
    <name evidence="1" type="ORF">FHR20_004082</name>
</gene>
<organism evidence="1 2">
    <name type="scientific">Sphingomonas leidyi</name>
    <dbReference type="NCBI Taxonomy" id="68569"/>
    <lineage>
        <taxon>Bacteria</taxon>
        <taxon>Pseudomonadati</taxon>
        <taxon>Pseudomonadota</taxon>
        <taxon>Alphaproteobacteria</taxon>
        <taxon>Sphingomonadales</taxon>
        <taxon>Sphingomonadaceae</taxon>
        <taxon>Sphingomonas</taxon>
    </lineage>
</organism>
<keyword evidence="2" id="KW-1185">Reference proteome</keyword>
<dbReference type="Proteomes" id="UP000564677">
    <property type="component" value="Unassembled WGS sequence"/>
</dbReference>
<dbReference type="RefSeq" id="WP_167301395.1">
    <property type="nucleotide sequence ID" value="NZ_CP170557.1"/>
</dbReference>
<dbReference type="Pfam" id="PF07237">
    <property type="entry name" value="DUF1428"/>
    <property type="match status" value="1"/>
</dbReference>
<dbReference type="AlphaFoldDB" id="A0A7X5V3A9"/>
<proteinExistence type="predicted"/>
<name>A0A7X5V3A9_9SPHN</name>
<reference evidence="1 2" key="1">
    <citation type="submission" date="2020-03" db="EMBL/GenBank/DDBJ databases">
        <title>Genomic Encyclopedia of Type Strains, Phase IV (KMG-IV): sequencing the most valuable type-strain genomes for metagenomic binning, comparative biology and taxonomic classification.</title>
        <authorList>
            <person name="Goeker M."/>
        </authorList>
    </citation>
    <scope>NUCLEOTIDE SEQUENCE [LARGE SCALE GENOMIC DNA]</scope>
    <source>
        <strain evidence="1 2">DSM 4733</strain>
    </source>
</reference>
<comment type="caution">
    <text evidence="1">The sequence shown here is derived from an EMBL/GenBank/DDBJ whole genome shotgun (WGS) entry which is preliminary data.</text>
</comment>
<evidence type="ECO:0000313" key="2">
    <source>
        <dbReference type="Proteomes" id="UP000564677"/>
    </source>
</evidence>
<dbReference type="SUPFAM" id="SSF54909">
    <property type="entry name" value="Dimeric alpha+beta barrel"/>
    <property type="match status" value="1"/>
</dbReference>
<accession>A0A7X5V3A9</accession>
<protein>
    <submittedName>
        <fullName evidence="1">Uncharacterized protein YbaA (DUF1428 family)</fullName>
    </submittedName>
</protein>
<dbReference type="InterPro" id="IPR009874">
    <property type="entry name" value="DUF1428"/>
</dbReference>
<sequence length="120" mass="13619">MAYMDGYVLAIPEGNKEAYRKMAEKVAPIFQEFGATRVLEGWGNDVPHGKLTDFYMATKAEEGETIVFSWVMWPDKATRDAGWAKLMQDERMQPDGESPFDGKRMFWGGFEPILDTGEAK</sequence>
<dbReference type="InterPro" id="IPR011008">
    <property type="entry name" value="Dimeric_a/b-barrel"/>
</dbReference>